<gene>
    <name evidence="6 9" type="primary">rnpA</name>
    <name evidence="9" type="ORF">QNA08_05550</name>
</gene>
<evidence type="ECO:0000313" key="9">
    <source>
        <dbReference type="EMBL" id="MDJ1157695.1"/>
    </source>
</evidence>
<evidence type="ECO:0000256" key="5">
    <source>
        <dbReference type="ARBA" id="ARBA00022884"/>
    </source>
</evidence>
<dbReference type="PANTHER" id="PTHR33992">
    <property type="entry name" value="RIBONUCLEASE P PROTEIN COMPONENT"/>
    <property type="match status" value="1"/>
</dbReference>
<evidence type="ECO:0000256" key="1">
    <source>
        <dbReference type="ARBA" id="ARBA00022694"/>
    </source>
</evidence>
<proteinExistence type="inferred from homology"/>
<feature type="compositionally biased region" description="Polar residues" evidence="8">
    <location>
        <begin position="137"/>
        <end position="147"/>
    </location>
</feature>
<comment type="subunit">
    <text evidence="6">Consists of a catalytic RNA component (M1 or rnpB) and a protein subunit.</text>
</comment>
<evidence type="ECO:0000256" key="6">
    <source>
        <dbReference type="HAMAP-Rule" id="MF_00227"/>
    </source>
</evidence>
<keyword evidence="2 6" id="KW-0540">Nuclease</keyword>
<comment type="function">
    <text evidence="6">RNaseP catalyzes the removal of the 5'-leader sequence from pre-tRNA to produce the mature 5'-terminus. It can also cleave other RNA substrates such as 4.5S RNA. The protein component plays an auxiliary but essential role in vivo by binding to the 5'-leader sequence and broadening the substrate specificity of the ribozyme.</text>
</comment>
<comment type="similarity">
    <text evidence="6">Belongs to the RnpA family.</text>
</comment>
<keyword evidence="10" id="KW-1185">Reference proteome</keyword>
<evidence type="ECO:0000256" key="4">
    <source>
        <dbReference type="ARBA" id="ARBA00022801"/>
    </source>
</evidence>
<dbReference type="InterPro" id="IPR000100">
    <property type="entry name" value="RNase_P"/>
</dbReference>
<evidence type="ECO:0000256" key="2">
    <source>
        <dbReference type="ARBA" id="ARBA00022722"/>
    </source>
</evidence>
<protein>
    <recommendedName>
        <fullName evidence="6 7">Ribonuclease P protein component</fullName>
        <shortName evidence="6">RNase P protein</shortName>
        <shortName evidence="6">RNaseP protein</shortName>
        <ecNumber evidence="6 7">3.1.26.5</ecNumber>
    </recommendedName>
    <alternativeName>
        <fullName evidence="6">Protein C5</fullName>
    </alternativeName>
</protein>
<dbReference type="GO" id="GO:0004526">
    <property type="term" value="F:ribonuclease P activity"/>
    <property type="evidence" value="ECO:0007669"/>
    <property type="project" value="UniProtKB-EC"/>
</dbReference>
<sequence length="159" mass="17434">MHDAPNLQAERRGAPLPRLKKRSEFLAAASGRRFHTARMTVQSISRAGASDGGAVHGPRFGLTVTRKTGGAVERNRIRRRLREALRRIARAWPASDIDVVVIARRDALTAPFLLLIDDLERAMRSLGRPRGTRPPSAGTTDTPSADAQTDRHSTATDRP</sequence>
<dbReference type="NCBIfam" id="TIGR00188">
    <property type="entry name" value="rnpA"/>
    <property type="match status" value="1"/>
</dbReference>
<dbReference type="EMBL" id="JASJEV010000002">
    <property type="protein sequence ID" value="MDJ1157695.1"/>
    <property type="molecule type" value="Genomic_DNA"/>
</dbReference>
<dbReference type="PANTHER" id="PTHR33992:SF1">
    <property type="entry name" value="RIBONUCLEASE P PROTEIN COMPONENT"/>
    <property type="match status" value="1"/>
</dbReference>
<dbReference type="HAMAP" id="MF_00227">
    <property type="entry name" value="RNase_P"/>
    <property type="match status" value="1"/>
</dbReference>
<reference evidence="9 10" key="1">
    <citation type="submission" date="2023-05" db="EMBL/GenBank/DDBJ databases">
        <title>Chelatococcus sp. nov., a moderately thermophilic bacterium isolated from hot spring microbial mat.</title>
        <authorList>
            <person name="Hu C.-J."/>
            <person name="Li W.-J."/>
        </authorList>
    </citation>
    <scope>NUCLEOTIDE SEQUENCE [LARGE SCALE GENOMIC DNA]</scope>
    <source>
        <strain evidence="9 10">SYSU G07232</strain>
    </source>
</reference>
<comment type="catalytic activity">
    <reaction evidence="6">
        <text>Endonucleolytic cleavage of RNA, removing 5'-extranucleotides from tRNA precursor.</text>
        <dbReference type="EC" id="3.1.26.5"/>
    </reaction>
</comment>
<keyword evidence="1 6" id="KW-0819">tRNA processing</keyword>
<dbReference type="Proteomes" id="UP001321492">
    <property type="component" value="Unassembled WGS sequence"/>
</dbReference>
<keyword evidence="3 6" id="KW-0255">Endonuclease</keyword>
<dbReference type="Gene3D" id="3.30.230.10">
    <property type="match status" value="1"/>
</dbReference>
<feature type="region of interest" description="Disordered" evidence="8">
    <location>
        <begin position="125"/>
        <end position="159"/>
    </location>
</feature>
<accession>A0ABT7AE96</accession>
<name>A0ABT7AE96_9HYPH</name>
<keyword evidence="4 6" id="KW-0378">Hydrolase</keyword>
<comment type="caution">
    <text evidence="9">The sequence shown here is derived from an EMBL/GenBank/DDBJ whole genome shotgun (WGS) entry which is preliminary data.</text>
</comment>
<evidence type="ECO:0000256" key="3">
    <source>
        <dbReference type="ARBA" id="ARBA00022759"/>
    </source>
</evidence>
<dbReference type="InterPro" id="IPR020568">
    <property type="entry name" value="Ribosomal_Su5_D2-typ_SF"/>
</dbReference>
<dbReference type="SUPFAM" id="SSF54211">
    <property type="entry name" value="Ribosomal protein S5 domain 2-like"/>
    <property type="match status" value="1"/>
</dbReference>
<evidence type="ECO:0000256" key="8">
    <source>
        <dbReference type="SAM" id="MobiDB-lite"/>
    </source>
</evidence>
<feature type="compositionally biased region" description="Basic and acidic residues" evidence="8">
    <location>
        <begin position="148"/>
        <end position="159"/>
    </location>
</feature>
<evidence type="ECO:0000313" key="10">
    <source>
        <dbReference type="Proteomes" id="UP001321492"/>
    </source>
</evidence>
<dbReference type="InterPro" id="IPR014721">
    <property type="entry name" value="Ribsml_uS5_D2-typ_fold_subgr"/>
</dbReference>
<dbReference type="EC" id="3.1.26.5" evidence="6 7"/>
<keyword evidence="5 6" id="KW-0694">RNA-binding</keyword>
<dbReference type="RefSeq" id="WP_283739672.1">
    <property type="nucleotide sequence ID" value="NZ_JASJEV010000002.1"/>
</dbReference>
<evidence type="ECO:0000256" key="7">
    <source>
        <dbReference type="NCBIfam" id="TIGR00188"/>
    </source>
</evidence>
<dbReference type="Pfam" id="PF00825">
    <property type="entry name" value="Ribonuclease_P"/>
    <property type="match status" value="1"/>
</dbReference>
<organism evidence="9 10">
    <name type="scientific">Chelatococcus albus</name>
    <dbReference type="NCBI Taxonomy" id="3047466"/>
    <lineage>
        <taxon>Bacteria</taxon>
        <taxon>Pseudomonadati</taxon>
        <taxon>Pseudomonadota</taxon>
        <taxon>Alphaproteobacteria</taxon>
        <taxon>Hyphomicrobiales</taxon>
        <taxon>Chelatococcaceae</taxon>
        <taxon>Chelatococcus</taxon>
    </lineage>
</organism>